<feature type="region of interest" description="Disordered" evidence="1">
    <location>
        <begin position="305"/>
        <end position="382"/>
    </location>
</feature>
<evidence type="ECO:0000256" key="1">
    <source>
        <dbReference type="SAM" id="MobiDB-lite"/>
    </source>
</evidence>
<reference evidence="3" key="1">
    <citation type="submission" date="2020-05" db="EMBL/GenBank/DDBJ databases">
        <title>Mycena genomes resolve the evolution of fungal bioluminescence.</title>
        <authorList>
            <person name="Tsai I.J."/>
        </authorList>
    </citation>
    <scope>NUCLEOTIDE SEQUENCE</scope>
    <source>
        <strain evidence="3">171206Taipei</strain>
    </source>
</reference>
<dbReference type="PROSITE" id="PS51840">
    <property type="entry name" value="C2_NT"/>
    <property type="match status" value="1"/>
</dbReference>
<feature type="region of interest" description="Disordered" evidence="1">
    <location>
        <begin position="45"/>
        <end position="87"/>
    </location>
</feature>
<organism evidence="3 4">
    <name type="scientific">Mycena indigotica</name>
    <dbReference type="NCBI Taxonomy" id="2126181"/>
    <lineage>
        <taxon>Eukaryota</taxon>
        <taxon>Fungi</taxon>
        <taxon>Dikarya</taxon>
        <taxon>Basidiomycota</taxon>
        <taxon>Agaricomycotina</taxon>
        <taxon>Agaricomycetes</taxon>
        <taxon>Agaricomycetidae</taxon>
        <taxon>Agaricales</taxon>
        <taxon>Marasmiineae</taxon>
        <taxon>Mycenaceae</taxon>
        <taxon>Mycena</taxon>
    </lineage>
</organism>
<dbReference type="EMBL" id="JACAZF010000002">
    <property type="protein sequence ID" value="KAF7312133.1"/>
    <property type="molecule type" value="Genomic_DNA"/>
</dbReference>
<gene>
    <name evidence="3" type="ORF">MIND_00225700</name>
</gene>
<feature type="compositionally biased region" description="Low complexity" evidence="1">
    <location>
        <begin position="305"/>
        <end position="331"/>
    </location>
</feature>
<dbReference type="OrthoDB" id="3365224at2759"/>
<feature type="compositionally biased region" description="Low complexity" evidence="1">
    <location>
        <begin position="371"/>
        <end position="382"/>
    </location>
</feature>
<keyword evidence="4" id="KW-1185">Reference proteome</keyword>
<dbReference type="GeneID" id="59341662"/>
<evidence type="ECO:0000313" key="4">
    <source>
        <dbReference type="Proteomes" id="UP000636479"/>
    </source>
</evidence>
<dbReference type="Proteomes" id="UP000636479">
    <property type="component" value="Unassembled WGS sequence"/>
</dbReference>
<comment type="caution">
    <text evidence="3">The sequence shown here is derived from an EMBL/GenBank/DDBJ whole genome shotgun (WGS) entry which is preliminary data.</text>
</comment>
<evidence type="ECO:0000313" key="3">
    <source>
        <dbReference type="EMBL" id="KAF7312133.1"/>
    </source>
</evidence>
<feature type="domain" description="C2 NT-type" evidence="2">
    <location>
        <begin position="1"/>
        <end position="194"/>
    </location>
</feature>
<name>A0A8H6T5G1_9AGAR</name>
<proteinExistence type="predicted"/>
<dbReference type="RefSeq" id="XP_037224241.1">
    <property type="nucleotide sequence ID" value="XM_037359146.1"/>
</dbReference>
<dbReference type="PANTHER" id="PTHR21456">
    <property type="entry name" value="FAMILY WITH SEQUENCE SIMILARITY 102"/>
    <property type="match status" value="1"/>
</dbReference>
<dbReference type="AlphaFoldDB" id="A0A8H6T5G1"/>
<evidence type="ECO:0000259" key="2">
    <source>
        <dbReference type="PROSITE" id="PS51840"/>
    </source>
</evidence>
<protein>
    <submittedName>
        <fullName evidence="3">C2 NT-type domain-containing protein</fullName>
    </submittedName>
</protein>
<dbReference type="InterPro" id="IPR019448">
    <property type="entry name" value="NT-C2"/>
</dbReference>
<sequence length="382" mass="41597">MHLLPPRHGLFNVRIEILNLASVPLVSGEFGVRWKFKNTHKIKGKTKKLLESDEHDGDGDSFGSAETSAEDPGPAPEPQISSSARGQTQWLPLRDHSVTWNQQLATVVQMSIDRDTHQLLPHHFKLTVLQRVIAHDPDAPHRPRLGVVELDLAEYADSQPLPPGCSAKGLVTRRYLLRDSKTNATLRLAIHVEPINTATSYVAPPLPNGEILAGVSTLLTTHDDVYRTRPRALDLYAPLGASASSSRSSLQSKVSLRSERQSFDLHSLPRAYGPGPTESLIEALFNPAPVKDQHLISPFTKLVRTESGSSLPSSPSFSTSTTRSSPRPSLSNDSATNSSHHHSPSITSSLPSALNSGGHHWWQRNRDHPPSRSASRAGAVAA</sequence>
<dbReference type="Pfam" id="PF10358">
    <property type="entry name" value="NT-C2"/>
    <property type="match status" value="1"/>
</dbReference>
<dbReference type="PANTHER" id="PTHR21456:SF1">
    <property type="entry name" value="C2 NT-TYPE DOMAIN-CONTAINING PROTEIN"/>
    <property type="match status" value="1"/>
</dbReference>
<dbReference type="InterPro" id="IPR039931">
    <property type="entry name" value="EEIG1/2-like"/>
</dbReference>
<accession>A0A8H6T5G1</accession>